<dbReference type="InterPro" id="IPR005537">
    <property type="entry name" value="RAMP_III_fam"/>
</dbReference>
<gene>
    <name evidence="3" type="ORF">H0A61_00196</name>
</gene>
<dbReference type="InterPro" id="IPR010172">
    <property type="entry name" value="CRISPR-assoc_prot_TM1791"/>
</dbReference>
<sequence>MGDKTREKGVILKNKGKDKIYGFFRSEKHKEVYFRISDLPRISERDFPENWLNQNAVFEFDIEKNEKGYRANNIDYIYDRLPNDTRNIYSQDQIDNFHLKINKAARFENDKFVFPDDIRTDLFSLPEENNRILSGLNNRITSIQESYKKRGYKIWNREFKTEGRLVIGLGSESVYDTSITLHHIYGVPYIPGSAVKGLVRNWVISNLFDSKEGGKKEGALSSSEFCKIFGSPEGSALGANRGRVIFFDAFPVGRVEIEEDIVNSHFAKYYASNRDNVPPADYLAPNLIYFLTVKKDTVFRFCLSVKQEDNLHVQLSKYKGKILDVTAELLTEALTTAGIGAKTSVGYGLFKGLDSD</sequence>
<feature type="domain" description="CRISPR type III-associated protein" evidence="2">
    <location>
        <begin position="158"/>
        <end position="351"/>
    </location>
</feature>
<accession>A0A8A0RK13</accession>
<proteinExistence type="predicted"/>
<evidence type="ECO:0000259" key="2">
    <source>
        <dbReference type="Pfam" id="PF03787"/>
    </source>
</evidence>
<name>A0A8A0RK13_9FIRM</name>
<dbReference type="KEGG" id="kme:H0A61_00196"/>
<dbReference type="EMBL" id="CP059066">
    <property type="protein sequence ID" value="QSQ07879.1"/>
    <property type="molecule type" value="Genomic_DNA"/>
</dbReference>
<dbReference type="PANTHER" id="PTHR39965:SF1">
    <property type="entry name" value="CRISPR SYSTEM CMR SUBUNIT CMR6"/>
    <property type="match status" value="1"/>
</dbReference>
<dbReference type="AlphaFoldDB" id="A0A8A0RK13"/>
<dbReference type="NCBIfam" id="TIGR01898">
    <property type="entry name" value="cas_TM1791_cmr6"/>
    <property type="match status" value="1"/>
</dbReference>
<evidence type="ECO:0000313" key="3">
    <source>
        <dbReference type="EMBL" id="QSQ07879.1"/>
    </source>
</evidence>
<dbReference type="PANTHER" id="PTHR39965">
    <property type="entry name" value="CRISPR SYSTEM CMR SUBUNIT CMR6"/>
    <property type="match status" value="1"/>
</dbReference>
<dbReference type="RefSeq" id="WP_206708128.1">
    <property type="nucleotide sequence ID" value="NZ_CP059066.1"/>
</dbReference>
<dbReference type="Gene3D" id="2.40.50.140">
    <property type="entry name" value="Nucleic acid-binding proteins"/>
    <property type="match status" value="1"/>
</dbReference>
<protein>
    <recommendedName>
        <fullName evidence="2">CRISPR type III-associated protein domain-containing protein</fullName>
    </recommendedName>
</protein>
<dbReference type="GO" id="GO:0051607">
    <property type="term" value="P:defense response to virus"/>
    <property type="evidence" value="ECO:0007669"/>
    <property type="project" value="UniProtKB-KW"/>
</dbReference>
<keyword evidence="1" id="KW-0051">Antiviral defense</keyword>
<organism evidence="3 4">
    <name type="scientific">Koleobacter methoxysyntrophicus</name>
    <dbReference type="NCBI Taxonomy" id="2751313"/>
    <lineage>
        <taxon>Bacteria</taxon>
        <taxon>Bacillati</taxon>
        <taxon>Bacillota</taxon>
        <taxon>Clostridia</taxon>
        <taxon>Koleobacterales</taxon>
        <taxon>Koleobacteraceae</taxon>
        <taxon>Koleobacter</taxon>
    </lineage>
</organism>
<keyword evidence="4" id="KW-1185">Reference proteome</keyword>
<dbReference type="Pfam" id="PF03787">
    <property type="entry name" value="RAMPs"/>
    <property type="match status" value="1"/>
</dbReference>
<dbReference type="InterPro" id="IPR012340">
    <property type="entry name" value="NA-bd_OB-fold"/>
</dbReference>
<evidence type="ECO:0000256" key="1">
    <source>
        <dbReference type="ARBA" id="ARBA00023118"/>
    </source>
</evidence>
<dbReference type="Proteomes" id="UP000662904">
    <property type="component" value="Chromosome"/>
</dbReference>
<reference evidence="3" key="1">
    <citation type="submission" date="2020-07" db="EMBL/GenBank/DDBJ databases">
        <title>Koleobacter methoxysyntrophicus gen. nov., sp. nov., a novel anaerobic bacterium isolated from deep subsurface oil field and proposal of Koleobacterales ord. nov. in the phylum Firmicutes.</title>
        <authorList>
            <person name="Sakamoto S."/>
            <person name="Tamaki H."/>
        </authorList>
    </citation>
    <scope>NUCLEOTIDE SEQUENCE</scope>
    <source>
        <strain evidence="3">NRmbB1</strain>
    </source>
</reference>
<evidence type="ECO:0000313" key="4">
    <source>
        <dbReference type="Proteomes" id="UP000662904"/>
    </source>
</evidence>